<evidence type="ECO:0000313" key="9">
    <source>
        <dbReference type="Proteomes" id="UP000694421"/>
    </source>
</evidence>
<protein>
    <submittedName>
        <fullName evidence="8">Transmembrane protein 256</fullName>
    </submittedName>
</protein>
<proteinExistence type="inferred from homology"/>
<reference evidence="8" key="1">
    <citation type="submission" date="2025-08" db="UniProtKB">
        <authorList>
            <consortium name="Ensembl"/>
        </authorList>
    </citation>
    <scope>IDENTIFICATION</scope>
</reference>
<dbReference type="AlphaFoldDB" id="A0A8D0B614"/>
<dbReference type="GO" id="GO:0016020">
    <property type="term" value="C:membrane"/>
    <property type="evidence" value="ECO:0007669"/>
    <property type="project" value="UniProtKB-SubCell"/>
</dbReference>
<evidence type="ECO:0000256" key="4">
    <source>
        <dbReference type="ARBA" id="ARBA00022989"/>
    </source>
</evidence>
<organism evidence="8 9">
    <name type="scientific">Salvator merianae</name>
    <name type="common">Argentine black and white tegu</name>
    <name type="synonym">Tupinambis merianae</name>
    <dbReference type="NCBI Taxonomy" id="96440"/>
    <lineage>
        <taxon>Eukaryota</taxon>
        <taxon>Metazoa</taxon>
        <taxon>Chordata</taxon>
        <taxon>Craniata</taxon>
        <taxon>Vertebrata</taxon>
        <taxon>Euteleostomi</taxon>
        <taxon>Lepidosauria</taxon>
        <taxon>Squamata</taxon>
        <taxon>Bifurcata</taxon>
        <taxon>Unidentata</taxon>
        <taxon>Episquamata</taxon>
        <taxon>Laterata</taxon>
        <taxon>Teiioidea</taxon>
        <taxon>Teiidae</taxon>
        <taxon>Salvator</taxon>
    </lineage>
</organism>
<name>A0A8D0B614_SALMN</name>
<comment type="similarity">
    <text evidence="2">Belongs to the TMEM256 family.</text>
</comment>
<reference evidence="8" key="2">
    <citation type="submission" date="2025-09" db="UniProtKB">
        <authorList>
            <consortium name="Ensembl"/>
        </authorList>
    </citation>
    <scope>IDENTIFICATION</scope>
</reference>
<evidence type="ECO:0000256" key="2">
    <source>
        <dbReference type="ARBA" id="ARBA00006208"/>
    </source>
</evidence>
<evidence type="ECO:0000256" key="3">
    <source>
        <dbReference type="ARBA" id="ARBA00022692"/>
    </source>
</evidence>
<evidence type="ECO:0000256" key="5">
    <source>
        <dbReference type="ARBA" id="ARBA00023136"/>
    </source>
</evidence>
<feature type="transmembrane region" description="Helical" evidence="7">
    <location>
        <begin position="201"/>
        <end position="222"/>
    </location>
</feature>
<accession>A0A8D0B614</accession>
<dbReference type="InterPro" id="IPR006696">
    <property type="entry name" value="DUF423"/>
</dbReference>
<dbReference type="Proteomes" id="UP000694421">
    <property type="component" value="Unplaced"/>
</dbReference>
<dbReference type="GeneTree" id="ENSGT00390000000334"/>
<feature type="compositionally biased region" description="Basic and acidic residues" evidence="6">
    <location>
        <begin position="17"/>
        <end position="29"/>
    </location>
</feature>
<keyword evidence="5 7" id="KW-0472">Membrane</keyword>
<keyword evidence="4 7" id="KW-1133">Transmembrane helix</keyword>
<dbReference type="Pfam" id="PF04241">
    <property type="entry name" value="DUF423"/>
    <property type="match status" value="1"/>
</dbReference>
<feature type="transmembrane region" description="Helical" evidence="7">
    <location>
        <begin position="116"/>
        <end position="137"/>
    </location>
</feature>
<evidence type="ECO:0000256" key="7">
    <source>
        <dbReference type="SAM" id="Phobius"/>
    </source>
</evidence>
<dbReference type="Ensembl" id="ENSSMRT00000004311.1">
    <property type="protein sequence ID" value="ENSSMRP00000003613.1"/>
    <property type="gene ID" value="ENSSMRG00000003051.1"/>
</dbReference>
<comment type="subcellular location">
    <subcellularLocation>
        <location evidence="1">Membrane</location>
        <topology evidence="1">Multi-pass membrane protein</topology>
    </subcellularLocation>
</comment>
<evidence type="ECO:0000256" key="6">
    <source>
        <dbReference type="SAM" id="MobiDB-lite"/>
    </source>
</evidence>
<evidence type="ECO:0000313" key="8">
    <source>
        <dbReference type="Ensembl" id="ENSSMRP00000003613.1"/>
    </source>
</evidence>
<keyword evidence="3 7" id="KW-0812">Transmembrane</keyword>
<keyword evidence="9" id="KW-1185">Reference proteome</keyword>
<dbReference type="PANTHER" id="PTHR43461">
    <property type="entry name" value="TRANSMEMBRANE PROTEIN 256"/>
    <property type="match status" value="1"/>
</dbReference>
<feature type="transmembrane region" description="Helical" evidence="7">
    <location>
        <begin position="143"/>
        <end position="163"/>
    </location>
</feature>
<sequence>LAPALGLTSSEQPIRGPRHDKEAGHENRKNKSTSYWARLAFRSWASHVACDWPPKPVDGLLRSERGALIGRDSPLCAGETRGVQCNAAAAAAALIGQEAPLVGSAAALSGWLRKEAAAAAAAAAAGPGMVVGAVAAAGRAGRFFRRLGALSGAAAVGAAAYGAHGFRRSDRDDYLKELYETANKYHFLHSLALLAVPHCRYPLMAGSILSLGMGAFCGTFYYHAVTGDPTFTKAAPYGGVLLILGWVALAP</sequence>
<feature type="region of interest" description="Disordered" evidence="6">
    <location>
        <begin position="1"/>
        <end position="29"/>
    </location>
</feature>
<dbReference type="PANTHER" id="PTHR43461:SF1">
    <property type="entry name" value="TRANSMEMBRANE PROTEIN 256"/>
    <property type="match status" value="1"/>
</dbReference>
<evidence type="ECO:0000256" key="1">
    <source>
        <dbReference type="ARBA" id="ARBA00004141"/>
    </source>
</evidence>